<sequence length="508" mass="58129">MQKIFSNRTFYKHKETCVVESEPIKTRSLKTLEVHKDAEFVVNILNKFRDGRVGSFIRGSKIIQVIGYKHYLARKADSSKINEVKREVMMEMRELSRLFICFQSVSDVSVTFEDMYKREHLTMLEEAFNKLCMSEDGEKHGLKVNLNSIFQRSAKILSGYFSESKLDKQMKELDKFRKAYNSKLPELIDKAKYHTEKNSLKKARLPKNLPIEEDMIKIHKYSKAEIDFTVKNFSISSYSWLRSLVVARLTLYNARRGEEGSRLLLEDWHDAENGTWTPLDNIEEIEDEGERYLLGQFKLAYLTGKGRKSVPLLIPTDVIEAIGVLISNRLAFGIAVSNKFVFATKSSMYHCSGWHAVDSVCEAAGVSVNATKNRHRASTVYSSLDMSDKDRRIFFEHLGHSEKVNKENYQCPPGVNEVRVMGKFLNSLEGDSEFSDGASAVSDGSTSVVSQEEKYVKGKSQQQHLADTCISPTVYCLMQVYIKTIPVLPQSCNTAPSTIWFWSKKYQF</sequence>
<dbReference type="Proteomes" id="UP001217089">
    <property type="component" value="Unassembled WGS sequence"/>
</dbReference>
<evidence type="ECO:0000313" key="2">
    <source>
        <dbReference type="Proteomes" id="UP001217089"/>
    </source>
</evidence>
<accession>A0ABQ9FVH8</accession>
<dbReference type="EMBL" id="JARBDR010000109">
    <property type="protein sequence ID" value="KAJ8321248.1"/>
    <property type="molecule type" value="Genomic_DNA"/>
</dbReference>
<gene>
    <name evidence="1" type="ORF">KUTeg_001199</name>
</gene>
<comment type="caution">
    <text evidence="1">The sequence shown here is derived from an EMBL/GenBank/DDBJ whole genome shotgun (WGS) entry which is preliminary data.</text>
</comment>
<evidence type="ECO:0000313" key="1">
    <source>
        <dbReference type="EMBL" id="KAJ8321248.1"/>
    </source>
</evidence>
<dbReference type="InterPro" id="IPR011010">
    <property type="entry name" value="DNA_brk_join_enz"/>
</dbReference>
<keyword evidence="2" id="KW-1185">Reference proteome</keyword>
<organism evidence="1 2">
    <name type="scientific">Tegillarca granosa</name>
    <name type="common">Malaysian cockle</name>
    <name type="synonym">Anadara granosa</name>
    <dbReference type="NCBI Taxonomy" id="220873"/>
    <lineage>
        <taxon>Eukaryota</taxon>
        <taxon>Metazoa</taxon>
        <taxon>Spiralia</taxon>
        <taxon>Lophotrochozoa</taxon>
        <taxon>Mollusca</taxon>
        <taxon>Bivalvia</taxon>
        <taxon>Autobranchia</taxon>
        <taxon>Pteriomorphia</taxon>
        <taxon>Arcoida</taxon>
        <taxon>Arcoidea</taxon>
        <taxon>Arcidae</taxon>
        <taxon>Tegillarca</taxon>
    </lineage>
</organism>
<reference evidence="1 2" key="1">
    <citation type="submission" date="2022-12" db="EMBL/GenBank/DDBJ databases">
        <title>Chromosome-level genome of Tegillarca granosa.</title>
        <authorList>
            <person name="Kim J."/>
        </authorList>
    </citation>
    <scope>NUCLEOTIDE SEQUENCE [LARGE SCALE GENOMIC DNA]</scope>
    <source>
        <strain evidence="1">Teg-2019</strain>
        <tissue evidence="1">Adductor muscle</tissue>
    </source>
</reference>
<dbReference type="SUPFAM" id="SSF56349">
    <property type="entry name" value="DNA breaking-rejoining enzymes"/>
    <property type="match status" value="1"/>
</dbReference>
<proteinExistence type="predicted"/>
<dbReference type="PANTHER" id="PTHR33480:SF1">
    <property type="entry name" value="TYR RECOMBINASE DOMAIN-CONTAINING PROTEIN"/>
    <property type="match status" value="1"/>
</dbReference>
<name>A0ABQ9FVH8_TEGGR</name>
<dbReference type="PANTHER" id="PTHR33480">
    <property type="entry name" value="SET DOMAIN-CONTAINING PROTEIN-RELATED"/>
    <property type="match status" value="1"/>
</dbReference>
<protein>
    <submittedName>
        <fullName evidence="1">Uncharacterized protein</fullName>
    </submittedName>
</protein>